<feature type="compositionally biased region" description="Low complexity" evidence="8">
    <location>
        <begin position="39"/>
        <end position="57"/>
    </location>
</feature>
<dbReference type="CDD" id="cd00018">
    <property type="entry name" value="AP2"/>
    <property type="match status" value="1"/>
</dbReference>
<evidence type="ECO:0000313" key="10">
    <source>
        <dbReference type="EMBL" id="KAI5073931.1"/>
    </source>
</evidence>
<dbReference type="PROSITE" id="PS51032">
    <property type="entry name" value="AP2_ERF"/>
    <property type="match status" value="1"/>
</dbReference>
<dbReference type="Pfam" id="PF00847">
    <property type="entry name" value="AP2"/>
    <property type="match status" value="1"/>
</dbReference>
<evidence type="ECO:0000313" key="11">
    <source>
        <dbReference type="Proteomes" id="UP000886520"/>
    </source>
</evidence>
<comment type="caution">
    <text evidence="10">The sequence shown here is derived from an EMBL/GenBank/DDBJ whole genome shotgun (WGS) entry which is preliminary data.</text>
</comment>
<organism evidence="10 11">
    <name type="scientific">Adiantum capillus-veneris</name>
    <name type="common">Maidenhair fern</name>
    <dbReference type="NCBI Taxonomy" id="13818"/>
    <lineage>
        <taxon>Eukaryota</taxon>
        <taxon>Viridiplantae</taxon>
        <taxon>Streptophyta</taxon>
        <taxon>Embryophyta</taxon>
        <taxon>Tracheophyta</taxon>
        <taxon>Polypodiopsida</taxon>
        <taxon>Polypodiidae</taxon>
        <taxon>Polypodiales</taxon>
        <taxon>Pteridineae</taxon>
        <taxon>Pteridaceae</taxon>
        <taxon>Vittarioideae</taxon>
        <taxon>Adiantum</taxon>
    </lineage>
</organism>
<feature type="compositionally biased region" description="Pro residues" evidence="8">
    <location>
        <begin position="294"/>
        <end position="308"/>
    </location>
</feature>
<feature type="region of interest" description="Disordered" evidence="8">
    <location>
        <begin position="294"/>
        <end position="323"/>
    </location>
</feature>
<feature type="compositionally biased region" description="Low complexity" evidence="8">
    <location>
        <begin position="64"/>
        <end position="94"/>
    </location>
</feature>
<dbReference type="InterPro" id="IPR051032">
    <property type="entry name" value="AP2/ERF_TF_ERF_subfamily"/>
</dbReference>
<evidence type="ECO:0000256" key="8">
    <source>
        <dbReference type="SAM" id="MobiDB-lite"/>
    </source>
</evidence>
<feature type="region of interest" description="Disordered" evidence="8">
    <location>
        <begin position="1"/>
        <end position="120"/>
    </location>
</feature>
<name>A0A9D4ZI99_ADICA</name>
<dbReference type="GO" id="GO:0005634">
    <property type="term" value="C:nucleus"/>
    <property type="evidence" value="ECO:0007669"/>
    <property type="project" value="UniProtKB-SubCell"/>
</dbReference>
<gene>
    <name evidence="10" type="ORF">GOP47_0011944</name>
</gene>
<proteinExistence type="inferred from homology"/>
<evidence type="ECO:0000256" key="3">
    <source>
        <dbReference type="ARBA" id="ARBA00023125"/>
    </source>
</evidence>
<keyword evidence="6" id="KW-0539">Nucleus</keyword>
<dbReference type="InterPro" id="IPR036955">
    <property type="entry name" value="AP2/ERF_dom_sf"/>
</dbReference>
<dbReference type="SMART" id="SM00380">
    <property type="entry name" value="AP2"/>
    <property type="match status" value="1"/>
</dbReference>
<dbReference type="GO" id="GO:0003700">
    <property type="term" value="F:DNA-binding transcription factor activity"/>
    <property type="evidence" value="ECO:0007669"/>
    <property type="project" value="InterPro"/>
</dbReference>
<accession>A0A9D4ZI99</accession>
<dbReference type="FunFam" id="3.30.730.10:FF:000001">
    <property type="entry name" value="Ethylene-responsive transcription factor 2"/>
    <property type="match status" value="1"/>
</dbReference>
<dbReference type="SUPFAM" id="SSF54171">
    <property type="entry name" value="DNA-binding domain"/>
    <property type="match status" value="1"/>
</dbReference>
<keyword evidence="3" id="KW-0238">DNA-binding</keyword>
<dbReference type="EMBL" id="JABFUD020000011">
    <property type="protein sequence ID" value="KAI5073931.1"/>
    <property type="molecule type" value="Genomic_DNA"/>
</dbReference>
<feature type="domain" description="AP2/ERF" evidence="9">
    <location>
        <begin position="116"/>
        <end position="173"/>
    </location>
</feature>
<protein>
    <recommendedName>
        <fullName evidence="9">AP2/ERF domain-containing protein</fullName>
    </recommendedName>
</protein>
<dbReference type="PANTHER" id="PTHR31985">
    <property type="entry name" value="ETHYLENE-RESPONSIVE TRANSCRIPTION FACTOR ERF042-RELATED"/>
    <property type="match status" value="1"/>
</dbReference>
<dbReference type="AlphaFoldDB" id="A0A9D4ZI99"/>
<sequence>AFPPNMKSKFRLQMQKQTQKPKSPKSNLKHTPSKPPSPAHLLLHHPSQLSLPLSLSPDRNPCEAAATAASSPDSDSQNSSPLLSPSDSHLHSPSLPSPSSPSPARRCRPSARNHTHYHGIRQRSWGKWVSEIREPRSKSRIWLGSFSTAEMAARAYDVAAASLKGASAHLNFPEYAASLPRPVTLSARDIQTAAAAAAAAWQNKVPDSVAASSNSAGCNPEEEEAVAPMEETSPSHRVKKELYCEERGAQCEVQEGQWCSTDSKDEFFDGEMMMMMEGCSAYTFADMAEAMLIPPPPSAMPSPSPLPHPGMRGHGDDDDDDDGSKWNFWLWDHDFGGL</sequence>
<dbReference type="Gene3D" id="3.30.730.10">
    <property type="entry name" value="AP2/ERF domain"/>
    <property type="match status" value="1"/>
</dbReference>
<feature type="compositionally biased region" description="Low complexity" evidence="8">
    <location>
        <begin position="13"/>
        <end position="26"/>
    </location>
</feature>
<keyword evidence="4" id="KW-0010">Activator</keyword>
<dbReference type="InterPro" id="IPR016177">
    <property type="entry name" value="DNA-bd_dom_sf"/>
</dbReference>
<evidence type="ECO:0000259" key="9">
    <source>
        <dbReference type="PROSITE" id="PS51032"/>
    </source>
</evidence>
<evidence type="ECO:0000256" key="4">
    <source>
        <dbReference type="ARBA" id="ARBA00023159"/>
    </source>
</evidence>
<evidence type="ECO:0000256" key="2">
    <source>
        <dbReference type="ARBA" id="ARBA00023015"/>
    </source>
</evidence>
<feature type="non-terminal residue" evidence="10">
    <location>
        <position position="1"/>
    </location>
</feature>
<evidence type="ECO:0000256" key="7">
    <source>
        <dbReference type="ARBA" id="ARBA00024343"/>
    </source>
</evidence>
<evidence type="ECO:0000256" key="1">
    <source>
        <dbReference type="ARBA" id="ARBA00004123"/>
    </source>
</evidence>
<reference evidence="10" key="1">
    <citation type="submission" date="2021-01" db="EMBL/GenBank/DDBJ databases">
        <title>Adiantum capillus-veneris genome.</title>
        <authorList>
            <person name="Fang Y."/>
            <person name="Liao Q."/>
        </authorList>
    </citation>
    <scope>NUCLEOTIDE SEQUENCE</scope>
    <source>
        <strain evidence="10">H3</strain>
        <tissue evidence="10">Leaf</tissue>
    </source>
</reference>
<feature type="region of interest" description="Disordered" evidence="8">
    <location>
        <begin position="210"/>
        <end position="234"/>
    </location>
</feature>
<evidence type="ECO:0000256" key="5">
    <source>
        <dbReference type="ARBA" id="ARBA00023163"/>
    </source>
</evidence>
<keyword evidence="2" id="KW-0805">Transcription regulation</keyword>
<keyword evidence="11" id="KW-1185">Reference proteome</keyword>
<dbReference type="PRINTS" id="PR00367">
    <property type="entry name" value="ETHRSPELEMNT"/>
</dbReference>
<keyword evidence="5" id="KW-0804">Transcription</keyword>
<feature type="compositionally biased region" description="Basic residues" evidence="8">
    <location>
        <begin position="105"/>
        <end position="120"/>
    </location>
</feature>
<dbReference type="GO" id="GO:0003677">
    <property type="term" value="F:DNA binding"/>
    <property type="evidence" value="ECO:0007669"/>
    <property type="project" value="UniProtKB-KW"/>
</dbReference>
<dbReference type="PANTHER" id="PTHR31985:SF292">
    <property type="entry name" value="AP2_ERF DOMAIN-CONTAINING PROTEIN"/>
    <property type="match status" value="1"/>
</dbReference>
<dbReference type="Proteomes" id="UP000886520">
    <property type="component" value="Chromosome 11"/>
</dbReference>
<evidence type="ECO:0000256" key="6">
    <source>
        <dbReference type="ARBA" id="ARBA00023242"/>
    </source>
</evidence>
<comment type="similarity">
    <text evidence="7">Belongs to the AP2/ERF transcription factor family. ERF subfamily.</text>
</comment>
<comment type="subcellular location">
    <subcellularLocation>
        <location evidence="1">Nucleus</location>
    </subcellularLocation>
</comment>
<dbReference type="OrthoDB" id="1932364at2759"/>
<dbReference type="InterPro" id="IPR001471">
    <property type="entry name" value="AP2/ERF_dom"/>
</dbReference>